<dbReference type="PROSITE" id="PS51898">
    <property type="entry name" value="TYR_RECOMBINASE"/>
    <property type="match status" value="1"/>
</dbReference>
<dbReference type="RefSeq" id="WP_344999593.1">
    <property type="nucleotide sequence ID" value="NZ_BAABFR010000089.1"/>
</dbReference>
<dbReference type="Gene3D" id="1.10.443.10">
    <property type="entry name" value="Intergrase catalytic core"/>
    <property type="match status" value="1"/>
</dbReference>
<comment type="caution">
    <text evidence="3">The sequence shown here is derived from an EMBL/GenBank/DDBJ whole genome shotgun (WGS) entry which is preliminary data.</text>
</comment>
<feature type="domain" description="Tyr recombinase" evidence="2">
    <location>
        <begin position="1"/>
        <end position="77"/>
    </location>
</feature>
<dbReference type="Pfam" id="PF00589">
    <property type="entry name" value="Phage_integrase"/>
    <property type="match status" value="1"/>
</dbReference>
<reference evidence="4" key="1">
    <citation type="journal article" date="2019" name="Int. J. Syst. Evol. Microbiol.">
        <title>The Global Catalogue of Microorganisms (GCM) 10K type strain sequencing project: providing services to taxonomists for standard genome sequencing and annotation.</title>
        <authorList>
            <consortium name="The Broad Institute Genomics Platform"/>
            <consortium name="The Broad Institute Genome Sequencing Center for Infectious Disease"/>
            <person name="Wu L."/>
            <person name="Ma J."/>
        </authorList>
    </citation>
    <scope>NUCLEOTIDE SEQUENCE [LARGE SCALE GENOMIC DNA]</scope>
    <source>
        <strain evidence="4">JCM 17688</strain>
    </source>
</reference>
<evidence type="ECO:0000313" key="3">
    <source>
        <dbReference type="EMBL" id="GAA4401530.1"/>
    </source>
</evidence>
<protein>
    <recommendedName>
        <fullName evidence="2">Tyr recombinase domain-containing protein</fullName>
    </recommendedName>
</protein>
<dbReference type="InterPro" id="IPR013762">
    <property type="entry name" value="Integrase-like_cat_sf"/>
</dbReference>
<organism evidence="3 4">
    <name type="scientific">Tsukamurella soli</name>
    <dbReference type="NCBI Taxonomy" id="644556"/>
    <lineage>
        <taxon>Bacteria</taxon>
        <taxon>Bacillati</taxon>
        <taxon>Actinomycetota</taxon>
        <taxon>Actinomycetes</taxon>
        <taxon>Mycobacteriales</taxon>
        <taxon>Tsukamurellaceae</taxon>
        <taxon>Tsukamurella</taxon>
    </lineage>
</organism>
<dbReference type="InterPro" id="IPR002104">
    <property type="entry name" value="Integrase_catalytic"/>
</dbReference>
<dbReference type="InterPro" id="IPR011010">
    <property type="entry name" value="DNA_brk_join_enz"/>
</dbReference>
<evidence type="ECO:0000256" key="1">
    <source>
        <dbReference type="ARBA" id="ARBA00023172"/>
    </source>
</evidence>
<gene>
    <name evidence="3" type="ORF">GCM10023147_41190</name>
</gene>
<dbReference type="SUPFAM" id="SSF56349">
    <property type="entry name" value="DNA breaking-rejoining enzymes"/>
    <property type="match status" value="1"/>
</dbReference>
<proteinExistence type="predicted"/>
<evidence type="ECO:0000313" key="4">
    <source>
        <dbReference type="Proteomes" id="UP001500635"/>
    </source>
</evidence>
<sequence length="99" mass="10723">MYRPALLRASLVLVVDELRPVPADATAHSLRHTYASFCVSAGLHPKQIADYMGHASVNTTMGIYAHLFEDDHSDAMAALGNVAAVRPRPNNVTPLRGWG</sequence>
<dbReference type="Proteomes" id="UP001500635">
    <property type="component" value="Unassembled WGS sequence"/>
</dbReference>
<evidence type="ECO:0000259" key="2">
    <source>
        <dbReference type="PROSITE" id="PS51898"/>
    </source>
</evidence>
<accession>A0ABP8K7C7</accession>
<dbReference type="EMBL" id="BAABFR010000089">
    <property type="protein sequence ID" value="GAA4401530.1"/>
    <property type="molecule type" value="Genomic_DNA"/>
</dbReference>
<keyword evidence="4" id="KW-1185">Reference proteome</keyword>
<name>A0ABP8K7C7_9ACTN</name>
<keyword evidence="1" id="KW-0233">DNA recombination</keyword>